<evidence type="ECO:0000256" key="6">
    <source>
        <dbReference type="ARBA" id="ARBA00022801"/>
    </source>
</evidence>
<comment type="subcellular location">
    <subcellularLocation>
        <location evidence="1">Secreted</location>
    </subcellularLocation>
</comment>
<evidence type="ECO:0000256" key="4">
    <source>
        <dbReference type="ARBA" id="ARBA00022670"/>
    </source>
</evidence>
<dbReference type="Pfam" id="PF17766">
    <property type="entry name" value="fn3_6"/>
    <property type="match status" value="1"/>
</dbReference>
<dbReference type="InterPro" id="IPR000209">
    <property type="entry name" value="Peptidase_S8/S53_dom"/>
</dbReference>
<dbReference type="CDD" id="cd02120">
    <property type="entry name" value="PA_subtilisin_like"/>
    <property type="match status" value="1"/>
</dbReference>
<dbReference type="Gene3D" id="3.50.30.30">
    <property type="match status" value="1"/>
</dbReference>
<dbReference type="InParanoid" id="A0A2P5FYF0"/>
<dbReference type="STRING" id="63057.A0A2P5FYF0"/>
<keyword evidence="6 10" id="KW-0378">Hydrolase</keyword>
<evidence type="ECO:0000256" key="2">
    <source>
        <dbReference type="ARBA" id="ARBA00011073"/>
    </source>
</evidence>
<evidence type="ECO:0000313" key="14">
    <source>
        <dbReference type="EMBL" id="POO02818.1"/>
    </source>
</evidence>
<dbReference type="AlphaFoldDB" id="A0A2P5FYF0"/>
<dbReference type="GO" id="GO:0006508">
    <property type="term" value="P:proteolysis"/>
    <property type="evidence" value="ECO:0007669"/>
    <property type="project" value="UniProtKB-KW"/>
</dbReference>
<dbReference type="FunFam" id="3.30.70.80:FF:000003">
    <property type="entry name" value="Subtilisin-like protease SBT1.9"/>
    <property type="match status" value="1"/>
</dbReference>
<dbReference type="Gene3D" id="3.30.70.80">
    <property type="entry name" value="Peptidase S8 propeptide/proteinase inhibitor I9"/>
    <property type="match status" value="1"/>
</dbReference>
<feature type="active site" description="Charge relay system" evidence="9 10">
    <location>
        <position position="143"/>
    </location>
</feature>
<keyword evidence="7 10" id="KW-0720">Serine protease</keyword>
<evidence type="ECO:0000313" key="15">
    <source>
        <dbReference type="Proteomes" id="UP000237000"/>
    </source>
</evidence>
<dbReference type="EMBL" id="JXTC01000004">
    <property type="protein sequence ID" value="POO02818.1"/>
    <property type="molecule type" value="Genomic_DNA"/>
</dbReference>
<feature type="active site" description="Charge relay system" evidence="9 10">
    <location>
        <position position="532"/>
    </location>
</feature>
<dbReference type="GO" id="GO:0005576">
    <property type="term" value="C:extracellular region"/>
    <property type="evidence" value="ECO:0007669"/>
    <property type="project" value="UniProtKB-SubCell"/>
</dbReference>
<evidence type="ECO:0000256" key="5">
    <source>
        <dbReference type="ARBA" id="ARBA00022729"/>
    </source>
</evidence>
<dbReference type="GO" id="GO:0009609">
    <property type="term" value="P:response to symbiotic bacterium"/>
    <property type="evidence" value="ECO:0007669"/>
    <property type="project" value="UniProtKB-ARBA"/>
</dbReference>
<accession>A0A2P5FYF0</accession>
<dbReference type="InterPro" id="IPR045051">
    <property type="entry name" value="SBT"/>
</dbReference>
<evidence type="ECO:0000256" key="8">
    <source>
        <dbReference type="ARBA" id="ARBA00023180"/>
    </source>
</evidence>
<dbReference type="InterPro" id="IPR023828">
    <property type="entry name" value="Peptidase_S8_Ser-AS"/>
</dbReference>
<keyword evidence="8" id="KW-0325">Glycoprotein</keyword>
<evidence type="ECO:0000256" key="10">
    <source>
        <dbReference type="PROSITE-ProRule" id="PRU01240"/>
    </source>
</evidence>
<keyword evidence="15" id="KW-1185">Reference proteome</keyword>
<keyword evidence="5" id="KW-0732">Signal</keyword>
<feature type="domain" description="Peptidase S8/S53" evidence="11">
    <location>
        <begin position="134"/>
        <end position="568"/>
    </location>
</feature>
<evidence type="ECO:0000256" key="1">
    <source>
        <dbReference type="ARBA" id="ARBA00004613"/>
    </source>
</evidence>
<proteinExistence type="inferred from homology"/>
<dbReference type="InterPro" id="IPR036852">
    <property type="entry name" value="Peptidase_S8/S53_dom_sf"/>
</dbReference>
<dbReference type="PROSITE" id="PS51892">
    <property type="entry name" value="SUBTILASE"/>
    <property type="match status" value="1"/>
</dbReference>
<evidence type="ECO:0000259" key="12">
    <source>
        <dbReference type="Pfam" id="PF05922"/>
    </source>
</evidence>
<dbReference type="FunFam" id="3.40.50.200:FF:000006">
    <property type="entry name" value="Subtilisin-like protease SBT1.5"/>
    <property type="match status" value="1"/>
</dbReference>
<evidence type="ECO:0000259" key="13">
    <source>
        <dbReference type="Pfam" id="PF17766"/>
    </source>
</evidence>
<dbReference type="Gene3D" id="2.60.40.2310">
    <property type="match status" value="1"/>
</dbReference>
<evidence type="ECO:0000256" key="7">
    <source>
        <dbReference type="ARBA" id="ARBA00022825"/>
    </source>
</evidence>
<keyword evidence="4 10" id="KW-0645">Protease</keyword>
<dbReference type="InterPro" id="IPR034197">
    <property type="entry name" value="Peptidases_S8_3"/>
</dbReference>
<dbReference type="SUPFAM" id="SSF54897">
    <property type="entry name" value="Protease propeptides/inhibitors"/>
    <property type="match status" value="1"/>
</dbReference>
<feature type="domain" description="Inhibitor I9" evidence="12">
    <location>
        <begin position="30"/>
        <end position="109"/>
    </location>
</feature>
<protein>
    <submittedName>
        <fullName evidence="14">Subtilase</fullName>
    </submittedName>
</protein>
<gene>
    <name evidence="14" type="primary">TorSBT10</name>
    <name evidence="14" type="ORF">TorRG33x02_018040</name>
</gene>
<feature type="active site" description="Charge relay system" evidence="9 10">
    <location>
        <position position="214"/>
    </location>
</feature>
<organism evidence="14 15">
    <name type="scientific">Trema orientale</name>
    <name type="common">Charcoal tree</name>
    <name type="synonym">Celtis orientalis</name>
    <dbReference type="NCBI Taxonomy" id="63057"/>
    <lineage>
        <taxon>Eukaryota</taxon>
        <taxon>Viridiplantae</taxon>
        <taxon>Streptophyta</taxon>
        <taxon>Embryophyta</taxon>
        <taxon>Tracheophyta</taxon>
        <taxon>Spermatophyta</taxon>
        <taxon>Magnoliopsida</taxon>
        <taxon>eudicotyledons</taxon>
        <taxon>Gunneridae</taxon>
        <taxon>Pentapetalae</taxon>
        <taxon>rosids</taxon>
        <taxon>fabids</taxon>
        <taxon>Rosales</taxon>
        <taxon>Cannabaceae</taxon>
        <taxon>Trema</taxon>
    </lineage>
</organism>
<dbReference type="SUPFAM" id="SSF52743">
    <property type="entry name" value="Subtilisin-like"/>
    <property type="match status" value="1"/>
</dbReference>
<dbReference type="InterPro" id="IPR010259">
    <property type="entry name" value="S8pro/Inhibitor_I9"/>
</dbReference>
<evidence type="ECO:0000256" key="3">
    <source>
        <dbReference type="ARBA" id="ARBA00022525"/>
    </source>
</evidence>
<dbReference type="CDD" id="cd04852">
    <property type="entry name" value="Peptidases_S8_3"/>
    <property type="match status" value="1"/>
</dbReference>
<comment type="similarity">
    <text evidence="2 10">Belongs to the peptidase S8 family.</text>
</comment>
<feature type="domain" description="Subtilisin-like protease fibronectin type-III" evidence="13">
    <location>
        <begin position="644"/>
        <end position="749"/>
    </location>
</feature>
<dbReference type="InterPro" id="IPR037045">
    <property type="entry name" value="S8pro/Inhibitor_I9_sf"/>
</dbReference>
<dbReference type="Proteomes" id="UP000237000">
    <property type="component" value="Unassembled WGS sequence"/>
</dbReference>
<sequence length="760" mass="81639">MGTLHNMEVVGIILLAISFFFYSGSGKSQTYIVHMDQSAMPRAFSTHHSWFMSTLSSISENSNLPISSKLIHTYTNSIHGFSATLTPTELEALKTSPGYIHSTPDRLLEPHTTHTSTFLGLNPTSGLWPASSYGEGVIIGVVDTGVWPESESFSDKGMTNVPSRWKGKCESGQKFNSSLCNKKLIGARFYNKGLLANIPKFNITMNSPRDDEGHGTHTASTAAGNYVEGASYFGYAAGTASGMAPRARVAIYKTIWGNSVYSSDFLAAIDQAIKDGVDILSLSLGLGTDDYVLEDDTMAVATFAAMEKGLFVSASAGNNGPTPGTVINAAPWITTVAAGTVDRVFKGEFVLGNGFQISFDSLYPGNSSQLQTPLVFLNGCEDLNQINKVRDKIVVCKDNLSISDQVEKAKSAKVFGAVFISNYSLSDFYTRSSFAAAFIGLKDGEAVLNYIKNSKNPTGRLEFQKTVLGSKPAPKVDSYSSRGPFLSCPNVLKPDILAPGSSILASWSPLSSVAEFQSGSLFSNFNIESGTSMAAPHVAGVAALIKAVHPAWSPAAIRSALMTTASPLDNTQKPIMDVAHFDIPGLETGAGHIEPNKAVDPGLIYDATAEDYVKLLCGMNYTAKQIQIITMSSNHTCAGPRSLDLNYPSFIAYFNGGDGSSSGSKVVEFKRTLTNVGKESSSYSVNFTDMRELKVKVEPMKLVFKKKYEKLSYKLTLEGPKLLKADVVLGSLSWVEESGQHVVRSPIVVTSIDPSSLREL</sequence>
<reference evidence="15" key="1">
    <citation type="submission" date="2016-06" db="EMBL/GenBank/DDBJ databases">
        <title>Parallel loss of symbiosis genes in relatives of nitrogen-fixing non-legume Parasponia.</title>
        <authorList>
            <person name="Van Velzen R."/>
            <person name="Holmer R."/>
            <person name="Bu F."/>
            <person name="Rutten L."/>
            <person name="Van Zeijl A."/>
            <person name="Liu W."/>
            <person name="Santuari L."/>
            <person name="Cao Q."/>
            <person name="Sharma T."/>
            <person name="Shen D."/>
            <person name="Roswanjaya Y."/>
            <person name="Wardhani T."/>
            <person name="Kalhor M.S."/>
            <person name="Jansen J."/>
            <person name="Van den Hoogen J."/>
            <person name="Gungor B."/>
            <person name="Hartog M."/>
            <person name="Hontelez J."/>
            <person name="Verver J."/>
            <person name="Yang W.-C."/>
            <person name="Schijlen E."/>
            <person name="Repin R."/>
            <person name="Schilthuizen M."/>
            <person name="Schranz E."/>
            <person name="Heidstra R."/>
            <person name="Miyata K."/>
            <person name="Fedorova E."/>
            <person name="Kohlen W."/>
            <person name="Bisseling T."/>
            <person name="Smit S."/>
            <person name="Geurts R."/>
        </authorList>
    </citation>
    <scope>NUCLEOTIDE SEQUENCE [LARGE SCALE GENOMIC DNA]</scope>
    <source>
        <strain evidence="15">cv. RG33-2</strain>
    </source>
</reference>
<comment type="caution">
    <text evidence="14">The sequence shown here is derived from an EMBL/GenBank/DDBJ whole genome shotgun (WGS) entry which is preliminary data.</text>
</comment>
<dbReference type="InterPro" id="IPR015500">
    <property type="entry name" value="Peptidase_S8_subtilisin-rel"/>
</dbReference>
<dbReference type="Pfam" id="PF05922">
    <property type="entry name" value="Inhibitor_I9"/>
    <property type="match status" value="1"/>
</dbReference>
<dbReference type="InterPro" id="IPR041469">
    <property type="entry name" value="Subtilisin-like_FN3"/>
</dbReference>
<evidence type="ECO:0000256" key="9">
    <source>
        <dbReference type="PIRSR" id="PIRSR615500-1"/>
    </source>
</evidence>
<dbReference type="PRINTS" id="PR00723">
    <property type="entry name" value="SUBTILISIN"/>
</dbReference>
<dbReference type="FunCoup" id="A0A2P5FYF0">
    <property type="interactions" value="3"/>
</dbReference>
<dbReference type="GO" id="GO:0004252">
    <property type="term" value="F:serine-type endopeptidase activity"/>
    <property type="evidence" value="ECO:0007669"/>
    <property type="project" value="UniProtKB-UniRule"/>
</dbReference>
<evidence type="ECO:0000259" key="11">
    <source>
        <dbReference type="Pfam" id="PF00082"/>
    </source>
</evidence>
<dbReference type="Gene3D" id="3.40.50.200">
    <property type="entry name" value="Peptidase S8/S53 domain"/>
    <property type="match status" value="1"/>
</dbReference>
<name>A0A2P5FYF0_TREOI</name>
<dbReference type="PANTHER" id="PTHR10795">
    <property type="entry name" value="PROPROTEIN CONVERTASE SUBTILISIN/KEXIN"/>
    <property type="match status" value="1"/>
</dbReference>
<dbReference type="PROSITE" id="PS00138">
    <property type="entry name" value="SUBTILASE_SER"/>
    <property type="match status" value="1"/>
</dbReference>
<dbReference type="Pfam" id="PF00082">
    <property type="entry name" value="Peptidase_S8"/>
    <property type="match status" value="1"/>
</dbReference>
<dbReference type="OrthoDB" id="206201at2759"/>
<keyword evidence="3" id="KW-0964">Secreted</keyword>